<proteinExistence type="predicted"/>
<dbReference type="AlphaFoldDB" id="A0A8D8ZEG0"/>
<dbReference type="EMBL" id="HBUF01509113">
    <property type="protein sequence ID" value="CAG6746313.1"/>
    <property type="molecule type" value="Transcribed_RNA"/>
</dbReference>
<evidence type="ECO:0000313" key="1">
    <source>
        <dbReference type="EMBL" id="CAG6746313.1"/>
    </source>
</evidence>
<dbReference type="EMBL" id="HBUF01509114">
    <property type="protein sequence ID" value="CAG6746315.1"/>
    <property type="molecule type" value="Transcribed_RNA"/>
</dbReference>
<reference evidence="1" key="1">
    <citation type="submission" date="2021-05" db="EMBL/GenBank/DDBJ databases">
        <authorList>
            <person name="Alioto T."/>
            <person name="Alioto T."/>
            <person name="Gomez Garrido J."/>
        </authorList>
    </citation>
    <scope>NUCLEOTIDE SEQUENCE</scope>
</reference>
<dbReference type="EMBL" id="HBUF01509115">
    <property type="protein sequence ID" value="CAG6746317.1"/>
    <property type="molecule type" value="Transcribed_RNA"/>
</dbReference>
<organism evidence="1">
    <name type="scientific">Cacopsylla melanoneura</name>
    <dbReference type="NCBI Taxonomy" id="428564"/>
    <lineage>
        <taxon>Eukaryota</taxon>
        <taxon>Metazoa</taxon>
        <taxon>Ecdysozoa</taxon>
        <taxon>Arthropoda</taxon>
        <taxon>Hexapoda</taxon>
        <taxon>Insecta</taxon>
        <taxon>Pterygota</taxon>
        <taxon>Neoptera</taxon>
        <taxon>Paraneoptera</taxon>
        <taxon>Hemiptera</taxon>
        <taxon>Sternorrhyncha</taxon>
        <taxon>Psylloidea</taxon>
        <taxon>Psyllidae</taxon>
        <taxon>Psyllinae</taxon>
        <taxon>Cacopsylla</taxon>
    </lineage>
</organism>
<name>A0A8D8ZEG0_9HEMI</name>
<sequence>MYPLDFIIIGVYFADYMQCFSNDIVVGFFPIECGSAANFPLVANSPSLYHFTKHRLCYGGPGEVCQTHDENFPLVGRWCKGWSIAVIFRVILYRIQSIFILRYSIVSRPHC</sequence>
<protein>
    <submittedName>
        <fullName evidence="1">Uncharacterized protein</fullName>
    </submittedName>
</protein>
<accession>A0A8D8ZEG0</accession>